<gene>
    <name evidence="1" type="ORF">RM574_14440</name>
</gene>
<accession>A0ABD5E5P7</accession>
<sequence>MSESQGDARPLLLIDVDGPLNPYRARWARRHGYASHRMWPSVWSARHAEGSRALRRGLRVRLRAADGPRLLALPYTPVWATTWAHEANEMIAPALGIEEPLPVIDWPRLFETDPEGLYWKTRYVVAWAAGRPFAWIDDMVTDLDVRYVAETHGPHALLLRIDPRTGLREAHWERLREWAGTVA</sequence>
<organism evidence="1 2">
    <name type="scientific">Streptomyces evansiae</name>
    <dbReference type="NCBI Taxonomy" id="3075535"/>
    <lineage>
        <taxon>Bacteria</taxon>
        <taxon>Bacillati</taxon>
        <taxon>Actinomycetota</taxon>
        <taxon>Actinomycetes</taxon>
        <taxon>Kitasatosporales</taxon>
        <taxon>Streptomycetaceae</taxon>
        <taxon>Streptomyces</taxon>
    </lineage>
</organism>
<reference evidence="2" key="1">
    <citation type="submission" date="2023-07" db="EMBL/GenBank/DDBJ databases">
        <title>30 novel species of actinomycetes from the DSMZ collection.</title>
        <authorList>
            <person name="Nouioui I."/>
        </authorList>
    </citation>
    <scope>NUCLEOTIDE SEQUENCE [LARGE SCALE GENOMIC DNA]</scope>
    <source>
        <strain evidence="2">DSM 41982</strain>
    </source>
</reference>
<dbReference type="EMBL" id="JAVRER010000019">
    <property type="protein sequence ID" value="MDT0416688.1"/>
    <property type="molecule type" value="Genomic_DNA"/>
</dbReference>
<evidence type="ECO:0000313" key="1">
    <source>
        <dbReference type="EMBL" id="MDT0416688.1"/>
    </source>
</evidence>
<name>A0ABD5E5P7_9ACTN</name>
<dbReference type="Proteomes" id="UP001183607">
    <property type="component" value="Unassembled WGS sequence"/>
</dbReference>
<protein>
    <submittedName>
        <fullName evidence="1">HAD domain-containing protein</fullName>
    </submittedName>
</protein>
<comment type="caution">
    <text evidence="1">The sequence shown here is derived from an EMBL/GenBank/DDBJ whole genome shotgun (WGS) entry which is preliminary data.</text>
</comment>
<proteinExistence type="predicted"/>
<dbReference type="AlphaFoldDB" id="A0ABD5E5P7"/>
<dbReference type="RefSeq" id="WP_007820544.1">
    <property type="nucleotide sequence ID" value="NZ_JAVRER010000019.1"/>
</dbReference>
<evidence type="ECO:0000313" key="2">
    <source>
        <dbReference type="Proteomes" id="UP001183607"/>
    </source>
</evidence>